<organism evidence="5 6">
    <name type="scientific">Saccharothrix carnea</name>
    <dbReference type="NCBI Taxonomy" id="1280637"/>
    <lineage>
        <taxon>Bacteria</taxon>
        <taxon>Bacillati</taxon>
        <taxon>Actinomycetota</taxon>
        <taxon>Actinomycetes</taxon>
        <taxon>Pseudonocardiales</taxon>
        <taxon>Pseudonocardiaceae</taxon>
        <taxon>Saccharothrix</taxon>
    </lineage>
</organism>
<dbReference type="InterPro" id="IPR022385">
    <property type="entry name" value="Rhs_assc_core"/>
</dbReference>
<dbReference type="InterPro" id="IPR050708">
    <property type="entry name" value="T6SS_VgrG/RHS"/>
</dbReference>
<comment type="caution">
    <text evidence="5">The sequence shown here is derived from an EMBL/GenBank/DDBJ whole genome shotgun (WGS) entry which is preliminary data.</text>
</comment>
<dbReference type="EMBL" id="PYAX01000002">
    <property type="protein sequence ID" value="PSL57109.1"/>
    <property type="molecule type" value="Genomic_DNA"/>
</dbReference>
<feature type="region of interest" description="Disordered" evidence="2">
    <location>
        <begin position="1680"/>
        <end position="1738"/>
    </location>
</feature>
<dbReference type="NCBIfam" id="TIGR03696">
    <property type="entry name" value="Rhs_assc_core"/>
    <property type="match status" value="1"/>
</dbReference>
<evidence type="ECO:0000313" key="6">
    <source>
        <dbReference type="Proteomes" id="UP000241118"/>
    </source>
</evidence>
<dbReference type="InterPro" id="IPR031325">
    <property type="entry name" value="RHS_repeat"/>
</dbReference>
<dbReference type="Pfam" id="PF05593">
    <property type="entry name" value="RHS_repeat"/>
    <property type="match status" value="1"/>
</dbReference>
<feature type="chain" id="PRO_5038872715" evidence="3">
    <location>
        <begin position="31"/>
        <end position="1926"/>
    </location>
</feature>
<keyword evidence="6" id="KW-1185">Reference proteome</keyword>
<feature type="domain" description="Teneurin-like YD-shell" evidence="4">
    <location>
        <begin position="1449"/>
        <end position="1646"/>
    </location>
</feature>
<feature type="region of interest" description="Disordered" evidence="2">
    <location>
        <begin position="606"/>
        <end position="631"/>
    </location>
</feature>
<evidence type="ECO:0000256" key="1">
    <source>
        <dbReference type="ARBA" id="ARBA00022737"/>
    </source>
</evidence>
<feature type="region of interest" description="Disordered" evidence="2">
    <location>
        <begin position="1577"/>
        <end position="1604"/>
    </location>
</feature>
<sequence length="1926" mass="208012">MRRQWTFRGLVIALVAPLVTVTVTSSAAQAASGPSVPLPETGSVAVSEQTRVPRGEDEASRRSLSGDQQEVGQTAGSGKPTATSLSPSSTWDVSLNTGDFTWSYPLRVPPAPGGLEPSLALSYRSSAVDGHTSETNNQPSWIGDGWDLWPGYIERTYGTCADDDSKTGDLCWRSDNATAAYDGGGGTLIHNGTSWRAKSDDGSRIERFTGLGNGDDNGEHWRITATDGTQYWFGSATDAHSTWTVPVYGDDAGEPCNRPGSFGSSHCVQAWRWNLDKIVDRNGNVIRYYYTTETNSYGMNEKDSAVSYVRGGSLHHIDYGLHESVAGPATGRVDFTLADRCVRDSDCAPAQRRNWPDTPLKLSCTGATCTEHSPTFWTTKRLAGVTTTVWRDSSYEPVDRWTLDQQFPGTGDIGTEQRESAALWLKGITHTGLVAGSADLPPVTFEGTLYPNRVDGDNDGYAPLNRYRITGIISETGGVTSIDYQAPDCKAGQSMPAAPEANTMRCYPVRWAPPGHEPRTDYFHKYVVSSVIRTDMLASSAAHVTRYEYLDGAAWHWNMSEFTKDDKKTWNDFRGFGRVRTRTGSVDDPGGSPRTMSEQRFYRGMHNDRLPNGGRRSVRVSDSVNDGQSARDDHDWLSGFAFENTTFESEAPSTAPAPPVVSRTVSHPMWKGPTASRGEFHAYMVRPEVERRLVTLKSGGFRETRTVTRYDDDVAHGLPTTVDDFGDVTTAEDDRCVRNTYAPDTTTWQLDLRSRVETVSVNCGTTPTFPRDAVSDLKLSYDSRGNPARVDVAGERPAAGPVYVTTKTVLSDKHGRTVETTDALGNVDRSAYAPAEGGPVTEVTHTGPTGLVTRTAYEPASGKPVKVTDSNNRVTETAYDPLGRTTQVWLPNRPRSSNPEGSVKFGYRIARDKPVVVTTGKVGPNGVFVTSNEVYDGLLRPRQTQKPGVGIRREPGRPEVPTDDGRLITDTRYDSHGRVYKETQPYFNAGAVDTTLWLAADAEVPGLTRTRYDGAGRETESIHQSGAFDRWRKLTSYDGDRVHVTPPAGGTATTAITDALGRTTELRTYRGGEPEGDFDATRYEYTKAGDLAEVTAPDGAVWRYEHDLRRRQVRAEDPDSGTRTMTYDDAGRLTSTKDALNRVLFHVHDALGRKTALHEDSRTGKKLAEWTYDTANSGKGLPASTTRYVDGNAYTTAVDSYTALNKPLYASITIPSSEGALAGKYDFNFQYGRDGSLTNETYPRVVAAQVGEQTVTYSLDDWGRASSTRTGAGALLVAGTTYTRYGEVQRIEQGAGGTRAWQSFYYETNTRRHSRTVVDAELPKPMQSDVHYTYDDAGNITSMADLTRDAPADVQCFRYDSLRRLTEAWTAATTDWWEGDGARNGGCTAEPVVADGAAPYWHSYRHGVGGNRVEESRRTRTTTDKRTYNYPDANQPQPHTVRSVTSATATETYEYNAAGETTRRTKAGVGQLLGWDREGRLASVTENGKSTSFIYTADGARLLRKDPSATTLYLGKQEIRHPGDGSKPTVTRYYTHGAATIAMHDGTTLLYLGADHHGTAQVAMDTANLSVTRRRQTPYGAPRGTAVSWPGERGFVGGTKDPSTGLTHIGARGYDADLGRFLSVDPVMNPQDSQQMNGFAYSNNNPTTFSDPTGLWCDGCDTPDNPDSCYGNNPGPQCAGGPVDHKPGGRHGPPAAGNNGGGGNSGGGGSTSRSGCGGRGGCGKSSATPPRHCPPPRTAADCARVAKTLGSGWASAALLAKQNPPKLKGKVPTTWVCGGVLAALVLAAGLEACVGHNEYGTMWSTTGKLGMGAGVSYGLSFKVSLEDPPGSPTGGGPAAESDNWFATLGPVDVDGSSISSSVADGPEFRGQKNLHARIPLVVAGGVSKSLSGYISVTPSIWAQVDPDQVLHDFRTSEADLIKEFGG</sequence>
<dbReference type="Proteomes" id="UP000241118">
    <property type="component" value="Unassembled WGS sequence"/>
</dbReference>
<dbReference type="RefSeq" id="WP_106614111.1">
    <property type="nucleotide sequence ID" value="NZ_PYAX01000002.1"/>
</dbReference>
<dbReference type="Pfam" id="PF25023">
    <property type="entry name" value="TEN_YD-shell"/>
    <property type="match status" value="1"/>
</dbReference>
<keyword evidence="3" id="KW-0732">Signal</keyword>
<gene>
    <name evidence="5" type="ORF">B0I31_10286</name>
</gene>
<dbReference type="InterPro" id="IPR056823">
    <property type="entry name" value="TEN-like_YD-shell"/>
</dbReference>
<feature type="compositionally biased region" description="Basic and acidic residues" evidence="2">
    <location>
        <begin position="51"/>
        <end position="61"/>
    </location>
</feature>
<protein>
    <submittedName>
        <fullName evidence="5">RHS repeat-associated protein</fullName>
    </submittedName>
</protein>
<evidence type="ECO:0000259" key="4">
    <source>
        <dbReference type="Pfam" id="PF25023"/>
    </source>
</evidence>
<feature type="region of interest" description="Disordered" evidence="2">
    <location>
        <begin position="27"/>
        <end position="90"/>
    </location>
</feature>
<evidence type="ECO:0000256" key="3">
    <source>
        <dbReference type="SAM" id="SignalP"/>
    </source>
</evidence>
<proteinExistence type="predicted"/>
<feature type="compositionally biased region" description="Basic and acidic residues" evidence="2">
    <location>
        <begin position="1412"/>
        <end position="1427"/>
    </location>
</feature>
<dbReference type="PANTHER" id="PTHR32305:SF17">
    <property type="entry name" value="TRNA NUCLEASE WAPA"/>
    <property type="match status" value="1"/>
</dbReference>
<feature type="region of interest" description="Disordered" evidence="2">
    <location>
        <begin position="945"/>
        <end position="970"/>
    </location>
</feature>
<name>A0A2P8IF55_SACCR</name>
<accession>A0A2P8IF55</accession>
<feature type="compositionally biased region" description="Polar residues" evidence="2">
    <location>
        <begin position="62"/>
        <end position="90"/>
    </location>
</feature>
<dbReference type="PANTHER" id="PTHR32305">
    <property type="match status" value="1"/>
</dbReference>
<feature type="compositionally biased region" description="Gly residues" evidence="2">
    <location>
        <begin position="1698"/>
        <end position="1723"/>
    </location>
</feature>
<evidence type="ECO:0000256" key="2">
    <source>
        <dbReference type="SAM" id="MobiDB-lite"/>
    </source>
</evidence>
<dbReference type="OrthoDB" id="291011at2"/>
<feature type="signal peptide" evidence="3">
    <location>
        <begin position="1"/>
        <end position="30"/>
    </location>
</feature>
<dbReference type="Gene3D" id="2.180.10.10">
    <property type="entry name" value="RHS repeat-associated core"/>
    <property type="match status" value="2"/>
</dbReference>
<feature type="region of interest" description="Disordered" evidence="2">
    <location>
        <begin position="1411"/>
        <end position="1439"/>
    </location>
</feature>
<reference evidence="5 6" key="1">
    <citation type="submission" date="2018-03" db="EMBL/GenBank/DDBJ databases">
        <title>Genomic Encyclopedia of Type Strains, Phase III (KMG-III): the genomes of soil and plant-associated and newly described type strains.</title>
        <authorList>
            <person name="Whitman W."/>
        </authorList>
    </citation>
    <scope>NUCLEOTIDE SEQUENCE [LARGE SCALE GENOMIC DNA]</scope>
    <source>
        <strain evidence="5 6">CGMCC 4.7097</strain>
    </source>
</reference>
<keyword evidence="1" id="KW-0677">Repeat</keyword>
<evidence type="ECO:0000313" key="5">
    <source>
        <dbReference type="EMBL" id="PSL57109.1"/>
    </source>
</evidence>